<comment type="caution">
    <text evidence="1">The sequence shown here is derived from an EMBL/GenBank/DDBJ whole genome shotgun (WGS) entry which is preliminary data.</text>
</comment>
<sequence>MARLRHTIVLAPVGRQAAQAAVAQAHEVLESLTPAPGPGGTLLAPDGRPVVDAELRSGEHLRPGARYRVATGAEHAADAEVLAWDRGRETALRVLVTDPETGGRMVNSLRLRSADRPEHVTVTVDGGLVRPDGRRRRLRWMELRGQLDLPRWWGAAEGAPGHAALIVDVRLPVLRAEIRATPHPGADGTWRVEVRTVLRGRGLARPVAAVPLRVTRRMLHRALGQALERGAHDWGTRVVPELRRPPEEFRKRLLDELCAPRTG</sequence>
<protein>
    <submittedName>
        <fullName evidence="1">Uncharacterized protein</fullName>
    </submittedName>
</protein>
<proteinExistence type="predicted"/>
<accession>A0ABU2L9B2</accession>
<evidence type="ECO:0000313" key="2">
    <source>
        <dbReference type="Proteomes" id="UP001183388"/>
    </source>
</evidence>
<dbReference type="RefSeq" id="WP_311631108.1">
    <property type="nucleotide sequence ID" value="NZ_JAVREN010000018.1"/>
</dbReference>
<name>A0ABU2L9B2_9ACTN</name>
<reference evidence="2" key="1">
    <citation type="submission" date="2023-07" db="EMBL/GenBank/DDBJ databases">
        <title>30 novel species of actinomycetes from the DSMZ collection.</title>
        <authorList>
            <person name="Nouioui I."/>
        </authorList>
    </citation>
    <scope>NUCLEOTIDE SEQUENCE [LARGE SCALE GENOMIC DNA]</scope>
    <source>
        <strain evidence="2">DSM 44917</strain>
    </source>
</reference>
<organism evidence="1 2">
    <name type="scientific">Streptomyces boetiae</name>
    <dbReference type="NCBI Taxonomy" id="3075541"/>
    <lineage>
        <taxon>Bacteria</taxon>
        <taxon>Bacillati</taxon>
        <taxon>Actinomycetota</taxon>
        <taxon>Actinomycetes</taxon>
        <taxon>Kitasatosporales</taxon>
        <taxon>Streptomycetaceae</taxon>
        <taxon>Streptomyces</taxon>
    </lineage>
</organism>
<gene>
    <name evidence="1" type="ORF">RM780_14490</name>
</gene>
<keyword evidence="2" id="KW-1185">Reference proteome</keyword>
<dbReference type="Proteomes" id="UP001183388">
    <property type="component" value="Unassembled WGS sequence"/>
</dbReference>
<evidence type="ECO:0000313" key="1">
    <source>
        <dbReference type="EMBL" id="MDT0308163.1"/>
    </source>
</evidence>
<dbReference type="EMBL" id="JAVREN010000018">
    <property type="protein sequence ID" value="MDT0308163.1"/>
    <property type="molecule type" value="Genomic_DNA"/>
</dbReference>